<keyword evidence="1" id="KW-0732">Signal</keyword>
<evidence type="ECO:0000256" key="1">
    <source>
        <dbReference type="SAM" id="SignalP"/>
    </source>
</evidence>
<sequence length="240" mass="27430">MDPFILLNLLGLLLFCHANAAYGASVSSQNHYAPKFTSGTISSGHKGDLANSIRLRFPCRGNQNLNTLQAEKMTKNLFIELRSWAVDANFDATGFMAHGHKYKKQVSRITKMANETEMLGNLGDRIRFLRHVLQLLVDSAVYTIRYNEPLCPAQNCIRRIIKVNLKLMMLHNSNGKPDLCYPYHSQMLLQLRSEVYAIERNMVGKNKSFPMQKVFMEQVFEAKKAMYGLRIQMPQDLARV</sequence>
<gene>
    <name evidence="2" type="ORF">METSCH_A08880</name>
</gene>
<proteinExistence type="predicted"/>
<dbReference type="Proteomes" id="UP000292447">
    <property type="component" value="Chromosome I"/>
</dbReference>
<accession>A0A4P6XKP6</accession>
<protein>
    <submittedName>
        <fullName evidence="2">Uncharacterized protein</fullName>
    </submittedName>
</protein>
<reference evidence="3" key="1">
    <citation type="submission" date="2019-03" db="EMBL/GenBank/DDBJ databases">
        <title>Snf2 controls pulcherriminic acid biosynthesis and connects pigmentation and antifungal activity of the yeast Metschnikowia pulcherrima.</title>
        <authorList>
            <person name="Gore-Lloyd D."/>
            <person name="Sumann I."/>
            <person name="Brachmann A.O."/>
            <person name="Schneeberger K."/>
            <person name="Ortiz-Merino R.A."/>
            <person name="Moreno-Beltran M."/>
            <person name="Schlaefli M."/>
            <person name="Kirner P."/>
            <person name="Santos Kron A."/>
            <person name="Wolfe K.H."/>
            <person name="Piel J."/>
            <person name="Ahrens C.H."/>
            <person name="Henk D."/>
            <person name="Freimoser F.M."/>
        </authorList>
    </citation>
    <scope>NUCLEOTIDE SEQUENCE [LARGE SCALE GENOMIC DNA]</scope>
    <source>
        <strain evidence="3">APC 1.2</strain>
    </source>
</reference>
<keyword evidence="3" id="KW-1185">Reference proteome</keyword>
<feature type="chain" id="PRO_5020722280" evidence="1">
    <location>
        <begin position="21"/>
        <end position="240"/>
    </location>
</feature>
<organism evidence="2 3">
    <name type="scientific">Metschnikowia aff. pulcherrima</name>
    <dbReference type="NCBI Taxonomy" id="2163413"/>
    <lineage>
        <taxon>Eukaryota</taxon>
        <taxon>Fungi</taxon>
        <taxon>Dikarya</taxon>
        <taxon>Ascomycota</taxon>
        <taxon>Saccharomycotina</taxon>
        <taxon>Pichiomycetes</taxon>
        <taxon>Metschnikowiaceae</taxon>
        <taxon>Metschnikowia</taxon>
    </lineage>
</organism>
<dbReference type="EMBL" id="CP034456">
    <property type="protein sequence ID" value="QBM86251.1"/>
    <property type="molecule type" value="Genomic_DNA"/>
</dbReference>
<evidence type="ECO:0000313" key="2">
    <source>
        <dbReference type="EMBL" id="QBM86251.1"/>
    </source>
</evidence>
<feature type="signal peptide" evidence="1">
    <location>
        <begin position="1"/>
        <end position="20"/>
    </location>
</feature>
<evidence type="ECO:0000313" key="3">
    <source>
        <dbReference type="Proteomes" id="UP000292447"/>
    </source>
</evidence>
<dbReference type="AlphaFoldDB" id="A0A4P6XKP6"/>
<name>A0A4P6XKP6_9ASCO</name>